<evidence type="ECO:0000313" key="1">
    <source>
        <dbReference type="EMBL" id="SFJ07912.1"/>
    </source>
</evidence>
<name>A0A1I3NFI4_9PSED</name>
<proteinExistence type="predicted"/>
<evidence type="ECO:0000313" key="2">
    <source>
        <dbReference type="Proteomes" id="UP000243606"/>
    </source>
</evidence>
<dbReference type="RefSeq" id="WP_090244188.1">
    <property type="nucleotide sequence ID" value="NZ_FOQL01000005.1"/>
</dbReference>
<protein>
    <submittedName>
        <fullName evidence="1">Uncharacterized protein</fullName>
    </submittedName>
</protein>
<dbReference type="OrthoDB" id="6892087at2"/>
<dbReference type="Proteomes" id="UP000243606">
    <property type="component" value="Unassembled WGS sequence"/>
</dbReference>
<accession>A0A1I3NFI4</accession>
<dbReference type="STRING" id="425504.SAMN05216206_3459"/>
<sequence>MDPRGIIIKVRDGFVITLSAPYTLASQLSDGCEERLLRPFNALRTSAKEDGFAFCLAGDSGERVRQLTYKPDHYSAFLCDQGVLGCDALSLDSEAAADLLLAFGEWLNSKQAEEFERDILAGDMTFEEARAISPKAFNMPRLQKLLVERFKTDSMPKGRPGKRTKYRREVEELYGLACRIYRETPGISWEEACDESTSKRPELVPATWIKDPGGSLEKQACRYWDKSNYSQKTYRDSRDG</sequence>
<organism evidence="1 2">
    <name type="scientific">Pseudomonas guineae</name>
    <dbReference type="NCBI Taxonomy" id="425504"/>
    <lineage>
        <taxon>Bacteria</taxon>
        <taxon>Pseudomonadati</taxon>
        <taxon>Pseudomonadota</taxon>
        <taxon>Gammaproteobacteria</taxon>
        <taxon>Pseudomonadales</taxon>
        <taxon>Pseudomonadaceae</taxon>
        <taxon>Pseudomonas</taxon>
    </lineage>
</organism>
<gene>
    <name evidence="1" type="ORF">SAMN05216206_3459</name>
</gene>
<dbReference type="EMBL" id="FOQL01000005">
    <property type="protein sequence ID" value="SFJ07912.1"/>
    <property type="molecule type" value="Genomic_DNA"/>
</dbReference>
<keyword evidence="2" id="KW-1185">Reference proteome</keyword>
<reference evidence="2" key="1">
    <citation type="submission" date="2016-10" db="EMBL/GenBank/DDBJ databases">
        <authorList>
            <person name="Varghese N."/>
            <person name="Submissions S."/>
        </authorList>
    </citation>
    <scope>NUCLEOTIDE SEQUENCE [LARGE SCALE GENOMIC DNA]</scope>
    <source>
        <strain evidence="2">LMG 24016</strain>
    </source>
</reference>
<dbReference type="AlphaFoldDB" id="A0A1I3NFI4"/>